<dbReference type="EMBL" id="JAOYFB010000004">
    <property type="protein sequence ID" value="KAK4013971.1"/>
    <property type="molecule type" value="Genomic_DNA"/>
</dbReference>
<dbReference type="Proteomes" id="UP001234178">
    <property type="component" value="Unassembled WGS sequence"/>
</dbReference>
<proteinExistence type="predicted"/>
<gene>
    <name evidence="1" type="ORF">OUZ56_026519</name>
</gene>
<protein>
    <submittedName>
        <fullName evidence="1">Uncharacterized protein</fullName>
    </submittedName>
</protein>
<evidence type="ECO:0000313" key="2">
    <source>
        <dbReference type="Proteomes" id="UP001234178"/>
    </source>
</evidence>
<evidence type="ECO:0000313" key="1">
    <source>
        <dbReference type="EMBL" id="KAK4013971.1"/>
    </source>
</evidence>
<sequence length="75" mass="8652">MIACHYQHKSAINPYCCKKTTGAHGLTNEKQQQQQTLETFPCFLLALTEKARFRTTHFESKTHLSLVRRDQGSQN</sequence>
<accession>A0ABQ9ZM26</accession>
<comment type="caution">
    <text evidence="1">The sequence shown here is derived from an EMBL/GenBank/DDBJ whole genome shotgun (WGS) entry which is preliminary data.</text>
</comment>
<organism evidence="1 2">
    <name type="scientific">Daphnia magna</name>
    <dbReference type="NCBI Taxonomy" id="35525"/>
    <lineage>
        <taxon>Eukaryota</taxon>
        <taxon>Metazoa</taxon>
        <taxon>Ecdysozoa</taxon>
        <taxon>Arthropoda</taxon>
        <taxon>Crustacea</taxon>
        <taxon>Branchiopoda</taxon>
        <taxon>Diplostraca</taxon>
        <taxon>Cladocera</taxon>
        <taxon>Anomopoda</taxon>
        <taxon>Daphniidae</taxon>
        <taxon>Daphnia</taxon>
    </lineage>
</organism>
<reference evidence="1 2" key="1">
    <citation type="journal article" date="2023" name="Nucleic Acids Res.">
        <title>The hologenome of Daphnia magna reveals possible DNA methylation and microbiome-mediated evolution of the host genome.</title>
        <authorList>
            <person name="Chaturvedi A."/>
            <person name="Li X."/>
            <person name="Dhandapani V."/>
            <person name="Marshall H."/>
            <person name="Kissane S."/>
            <person name="Cuenca-Cambronero M."/>
            <person name="Asole G."/>
            <person name="Calvet F."/>
            <person name="Ruiz-Romero M."/>
            <person name="Marangio P."/>
            <person name="Guigo R."/>
            <person name="Rago D."/>
            <person name="Mirbahai L."/>
            <person name="Eastwood N."/>
            <person name="Colbourne J.K."/>
            <person name="Zhou J."/>
            <person name="Mallon E."/>
            <person name="Orsini L."/>
        </authorList>
    </citation>
    <scope>NUCLEOTIDE SEQUENCE [LARGE SCALE GENOMIC DNA]</scope>
    <source>
        <strain evidence="1">LRV0_1</strain>
    </source>
</reference>
<name>A0ABQ9ZM26_9CRUS</name>
<keyword evidence="2" id="KW-1185">Reference proteome</keyword>